<feature type="domain" description="HTH lacI-type" evidence="4">
    <location>
        <begin position="4"/>
        <end position="59"/>
    </location>
</feature>
<protein>
    <submittedName>
        <fullName evidence="5">KDG operon repressor</fullName>
    </submittedName>
</protein>
<dbReference type="InterPro" id="IPR000843">
    <property type="entry name" value="HTH_LacI"/>
</dbReference>
<dbReference type="SUPFAM" id="SSF47413">
    <property type="entry name" value="lambda repressor-like DNA-binding domains"/>
    <property type="match status" value="1"/>
</dbReference>
<proteinExistence type="predicted"/>
<dbReference type="Proteomes" id="UP000318717">
    <property type="component" value="Unassembled WGS sequence"/>
</dbReference>
<dbReference type="PANTHER" id="PTHR30146">
    <property type="entry name" value="LACI-RELATED TRANSCRIPTIONAL REPRESSOR"/>
    <property type="match status" value="1"/>
</dbReference>
<dbReference type="Pfam" id="PF00356">
    <property type="entry name" value="LacI"/>
    <property type="match status" value="1"/>
</dbReference>
<evidence type="ECO:0000313" key="6">
    <source>
        <dbReference type="Proteomes" id="UP000318717"/>
    </source>
</evidence>
<dbReference type="CDD" id="cd01392">
    <property type="entry name" value="HTH_LacI"/>
    <property type="match status" value="1"/>
</dbReference>
<name>A0A4Y3HRR0_9VIBR</name>
<comment type="caution">
    <text evidence="5">The sequence shown here is derived from an EMBL/GenBank/DDBJ whole genome shotgun (WGS) entry which is preliminary data.</text>
</comment>
<dbReference type="InterPro" id="IPR046335">
    <property type="entry name" value="LacI/GalR-like_sensor"/>
</dbReference>
<dbReference type="PROSITE" id="PS00356">
    <property type="entry name" value="HTH_LACI_1"/>
    <property type="match status" value="1"/>
</dbReference>
<dbReference type="RefSeq" id="WP_141344158.1">
    <property type="nucleotide sequence ID" value="NZ_BJLF01000002.1"/>
</dbReference>
<keyword evidence="6" id="KW-1185">Reference proteome</keyword>
<reference evidence="5 6" key="1">
    <citation type="submission" date="2019-06" db="EMBL/GenBank/DDBJ databases">
        <title>Whole genome shotgun sequence of Vibrio inusitatus NBRC 102082.</title>
        <authorList>
            <person name="Hosoyama A."/>
            <person name="Uohara A."/>
            <person name="Ohji S."/>
            <person name="Ichikawa N."/>
        </authorList>
    </citation>
    <scope>NUCLEOTIDE SEQUENCE [LARGE SCALE GENOMIC DNA]</scope>
    <source>
        <strain evidence="5 6">NBRC 102082</strain>
    </source>
</reference>
<evidence type="ECO:0000256" key="2">
    <source>
        <dbReference type="ARBA" id="ARBA00023125"/>
    </source>
</evidence>
<evidence type="ECO:0000259" key="4">
    <source>
        <dbReference type="PROSITE" id="PS50932"/>
    </source>
</evidence>
<accession>A0A4Y3HRR0</accession>
<dbReference type="Gene3D" id="1.10.260.40">
    <property type="entry name" value="lambda repressor-like DNA-binding domains"/>
    <property type="match status" value="1"/>
</dbReference>
<dbReference type="Pfam" id="PF13377">
    <property type="entry name" value="Peripla_BP_3"/>
    <property type="match status" value="1"/>
</dbReference>
<keyword evidence="2" id="KW-0238">DNA-binding</keyword>
<dbReference type="SMART" id="SM00354">
    <property type="entry name" value="HTH_LACI"/>
    <property type="match status" value="1"/>
</dbReference>
<keyword evidence="3" id="KW-0804">Transcription</keyword>
<dbReference type="PROSITE" id="PS50932">
    <property type="entry name" value="HTH_LACI_2"/>
    <property type="match status" value="1"/>
</dbReference>
<organism evidence="5 6">
    <name type="scientific">Vibrio inusitatus NBRC 102082</name>
    <dbReference type="NCBI Taxonomy" id="1219070"/>
    <lineage>
        <taxon>Bacteria</taxon>
        <taxon>Pseudomonadati</taxon>
        <taxon>Pseudomonadota</taxon>
        <taxon>Gammaproteobacteria</taxon>
        <taxon>Vibrionales</taxon>
        <taxon>Vibrionaceae</taxon>
        <taxon>Vibrio</taxon>
    </lineage>
</organism>
<keyword evidence="1" id="KW-0805">Transcription regulation</keyword>
<dbReference type="InterPro" id="IPR010982">
    <property type="entry name" value="Lambda_DNA-bd_dom_sf"/>
</dbReference>
<evidence type="ECO:0000256" key="3">
    <source>
        <dbReference type="ARBA" id="ARBA00023163"/>
    </source>
</evidence>
<dbReference type="EMBL" id="BJLF01000002">
    <property type="protein sequence ID" value="GEA49819.1"/>
    <property type="molecule type" value="Genomic_DNA"/>
</dbReference>
<dbReference type="GO" id="GO:0003700">
    <property type="term" value="F:DNA-binding transcription factor activity"/>
    <property type="evidence" value="ECO:0007669"/>
    <property type="project" value="TreeGrafter"/>
</dbReference>
<dbReference type="AlphaFoldDB" id="A0A4Y3HRR0"/>
<dbReference type="Gene3D" id="3.40.50.2300">
    <property type="match status" value="2"/>
</dbReference>
<sequence length="338" mass="38074">MKKVRIVDVAAQASVSKSTVSQYLNGRFGHMSPQTKLKIESAIKDLNYVPNPIARSLKVEKTKTIGVVVRDIAGFNTSRVMRGIDDYCKKHNYNVMIYNSDFDAEAEKGALLSLQQMCVDGIIITSSGQNSELINQFIEGGMPIVQFQLDYPDCYSHLVVSDYQQAAFQATEHLIEMGHRNICFVAQEFSKSQSRQARYQGYVDALEKHKIETNSDFVLYWDREQGFERSPIELLDMKTAPTAFFTQHLAITAELLQAFNAANIQVPEQASVLGFDEIPMVELFKVPVSVVRQDAYQIGVESAKLSIESIMGKHKEFQRVIVPSTLIKRDSVRQISDS</sequence>
<dbReference type="SUPFAM" id="SSF53822">
    <property type="entry name" value="Periplasmic binding protein-like I"/>
    <property type="match status" value="1"/>
</dbReference>
<evidence type="ECO:0000313" key="5">
    <source>
        <dbReference type="EMBL" id="GEA49819.1"/>
    </source>
</evidence>
<dbReference type="PANTHER" id="PTHR30146:SF109">
    <property type="entry name" value="HTH-TYPE TRANSCRIPTIONAL REGULATOR GALS"/>
    <property type="match status" value="1"/>
</dbReference>
<dbReference type="OrthoDB" id="9798934at2"/>
<evidence type="ECO:0000256" key="1">
    <source>
        <dbReference type="ARBA" id="ARBA00023015"/>
    </source>
</evidence>
<dbReference type="InterPro" id="IPR028082">
    <property type="entry name" value="Peripla_BP_I"/>
</dbReference>
<dbReference type="GO" id="GO:0000976">
    <property type="term" value="F:transcription cis-regulatory region binding"/>
    <property type="evidence" value="ECO:0007669"/>
    <property type="project" value="TreeGrafter"/>
</dbReference>
<gene>
    <name evidence="5" type="primary">kdgR</name>
    <name evidence="5" type="ORF">VIN01S_06230</name>
</gene>